<feature type="transmembrane region" description="Helical" evidence="1">
    <location>
        <begin position="90"/>
        <end position="116"/>
    </location>
</feature>
<keyword evidence="1" id="KW-0472">Membrane</keyword>
<feature type="transmembrane region" description="Helical" evidence="1">
    <location>
        <begin position="237"/>
        <end position="264"/>
    </location>
</feature>
<gene>
    <name evidence="2" type="ORF">BLGHR1_10973</name>
</gene>
<organism evidence="2 3">
    <name type="scientific">Blumeria hordei</name>
    <name type="common">Barley powdery mildew</name>
    <name type="synonym">Blumeria graminis f. sp. hordei</name>
    <dbReference type="NCBI Taxonomy" id="2867405"/>
    <lineage>
        <taxon>Eukaryota</taxon>
        <taxon>Fungi</taxon>
        <taxon>Dikarya</taxon>
        <taxon>Ascomycota</taxon>
        <taxon>Pezizomycotina</taxon>
        <taxon>Leotiomycetes</taxon>
        <taxon>Erysiphales</taxon>
        <taxon>Erysiphaceae</taxon>
        <taxon>Blumeria</taxon>
    </lineage>
</organism>
<accession>A0A383ULU1</accession>
<proteinExistence type="predicted"/>
<dbReference type="EMBL" id="UNSH01000008">
    <property type="protein sequence ID" value="SZF00242.1"/>
    <property type="molecule type" value="Genomic_DNA"/>
</dbReference>
<dbReference type="PANTHER" id="PTHR42069:SF1">
    <property type="entry name" value="MARVEL DOMAIN-CONTAINING PROTEIN"/>
    <property type="match status" value="1"/>
</dbReference>
<reference evidence="2 3" key="1">
    <citation type="submission" date="2017-11" db="EMBL/GenBank/DDBJ databases">
        <authorList>
            <person name="Kracher B."/>
        </authorList>
    </citation>
    <scope>NUCLEOTIDE SEQUENCE [LARGE SCALE GENOMIC DNA]</scope>
    <source>
        <strain evidence="2 3">RACE1</strain>
    </source>
</reference>
<evidence type="ECO:0000313" key="3">
    <source>
        <dbReference type="Proteomes" id="UP000275772"/>
    </source>
</evidence>
<name>A0A383ULU1_BLUHO</name>
<feature type="transmembrane region" description="Helical" evidence="1">
    <location>
        <begin position="172"/>
        <end position="196"/>
    </location>
</feature>
<keyword evidence="1" id="KW-1133">Transmembrane helix</keyword>
<dbReference type="AlphaFoldDB" id="A0A383ULU1"/>
<keyword evidence="1" id="KW-0812">Transmembrane</keyword>
<protein>
    <submittedName>
        <fullName evidence="2">Uncharacterized protein</fullName>
    </submittedName>
</protein>
<evidence type="ECO:0000256" key="1">
    <source>
        <dbReference type="SAM" id="Phobius"/>
    </source>
</evidence>
<dbReference type="Proteomes" id="UP000275772">
    <property type="component" value="Unassembled WGS sequence"/>
</dbReference>
<dbReference type="PANTHER" id="PTHR42069">
    <property type="entry name" value="HYPHAL ANASTAMOSIS-8 PROTEIN"/>
    <property type="match status" value="1"/>
</dbReference>
<dbReference type="VEuPathDB" id="FungiDB:BLGHR1_10973"/>
<feature type="transmembrane region" description="Helical" evidence="1">
    <location>
        <begin position="136"/>
        <end position="160"/>
    </location>
</feature>
<sequence>MAQSQPSNIGFGFTEKDYSQPYNKSLEMAQTNSTITQNMTYNTESLVHPTNNLQSPTYAEEQVLFRKEESTEKEQARDLKVKMTVRVAKFVIRGVSFSCSLVVLTMVSLAISVFNVTKHLPPRNHLPPWATGTKTWPQILVLAISCTSLSFCIVIFWSYYRGGHRRAEKVAVYYTLFAIAFFILNTVMWAVAAGILQSSRSSGQNKDLWGWSCVDNKRRRLFSEKVDYVLICKMQNWVMVCCIIEIVLESITILLYTVIFYRYYTKQRLRKSMDVRDRARADLVLAQIRCQSTSDPSGLKPPLQYQDPNSPRSPLPLLQTQYMTKEGVFSNDTRLVEVSPHSPIPAKPFYLQPVPNKGLSTTQICSQPNINPKILSPYRQTDPTNEQKYSSVSIPCAYTMPRAFQSLP</sequence>
<evidence type="ECO:0000313" key="2">
    <source>
        <dbReference type="EMBL" id="SZF00242.1"/>
    </source>
</evidence>